<dbReference type="Gene3D" id="2.60.40.1260">
    <property type="entry name" value="Lamin Tail domain"/>
    <property type="match status" value="1"/>
</dbReference>
<dbReference type="Proteomes" id="UP000199354">
    <property type="component" value="Unassembled WGS sequence"/>
</dbReference>
<dbReference type="Pfam" id="PF13287">
    <property type="entry name" value="Fn3_assoc"/>
    <property type="match status" value="1"/>
</dbReference>
<dbReference type="Pfam" id="PF18962">
    <property type="entry name" value="Por_Secre_tail"/>
    <property type="match status" value="1"/>
</dbReference>
<dbReference type="InterPro" id="IPR036415">
    <property type="entry name" value="Lamin_tail_dom_sf"/>
</dbReference>
<dbReference type="STRING" id="490189.SAMN02927903_02614"/>
<gene>
    <name evidence="4" type="ORF">SAMN02927903_02614</name>
</gene>
<dbReference type="InterPro" id="IPR001322">
    <property type="entry name" value="Lamin_tail_dom"/>
</dbReference>
<dbReference type="AlphaFoldDB" id="A0A1G5JB97"/>
<dbReference type="SUPFAM" id="SSF74853">
    <property type="entry name" value="Lamin A/C globular tail domain"/>
    <property type="match status" value="1"/>
</dbReference>
<feature type="chain" id="PRO_5011477485" evidence="2">
    <location>
        <begin position="23"/>
        <end position="1117"/>
    </location>
</feature>
<dbReference type="InterPro" id="IPR014867">
    <property type="entry name" value="Spore_coat_CotH_CotH2/3/7"/>
</dbReference>
<feature type="signal peptide" evidence="2">
    <location>
        <begin position="1"/>
        <end position="22"/>
    </location>
</feature>
<evidence type="ECO:0000256" key="2">
    <source>
        <dbReference type="SAM" id="SignalP"/>
    </source>
</evidence>
<organism evidence="4 5">
    <name type="scientific">Flavobacterium caeni</name>
    <dbReference type="NCBI Taxonomy" id="490189"/>
    <lineage>
        <taxon>Bacteria</taxon>
        <taxon>Pseudomonadati</taxon>
        <taxon>Bacteroidota</taxon>
        <taxon>Flavobacteriia</taxon>
        <taxon>Flavobacteriales</taxon>
        <taxon>Flavobacteriaceae</taxon>
        <taxon>Flavobacterium</taxon>
    </lineage>
</organism>
<dbReference type="InterPro" id="IPR026876">
    <property type="entry name" value="Fn3_assoc_repeat"/>
</dbReference>
<protein>
    <submittedName>
        <fullName evidence="4">Por secretion system C-terminal sorting domain-containing protein</fullName>
    </submittedName>
</protein>
<sequence>MKRITFYLTAFLLFGFAVEATAQSVVINEILTSNTSVNTDEDGEYQDWVELYNSGASAVNLDGYGLTDDASVPFKWVFPAVTMQPGSFLLIYCSDKNRTVVGQPLHTNWKISSGGEVITLTNAASVTESSYPATVIPQNMSSGHSPDGTGPLLFFPEPTPGASNNTAGYSEILPEPTFSQEGGFHAAGFDLTLSTTVADAVIYYTLDGSEPSEDNLGGTTYQYKNVYAEHPGDVSGPLLTQSYQSMVYSGPIAIVDRSPLPNKIANISTTYDNDPTYIPTEPLFKGTVVRAKIVKPGALASPIATKTYFITAAGSAEFALPVISISLNEDRFFDYEDGIQVAGIDFDTWRAENPTEEPLWETVGNFYRRGSANEKIGNFTYFVNGAEVLNQDVGIRSRGGNSCAFPQKAMNIYARAELGEAKLDYKFFNDLEDDSFARIMLRNGGGDFYGTMFRDELNQTIVDGLNCEIESYQPAVVFLNGEYWGILNIREKYDNNYFERVIGNDDIDFLEDEGIWEANIEEGDNLDFIDMNNYINNNSLVPDANYAYIQTRMDINSFMDYQISNIFLDNADWPGTNQHYWRTRNPYNPSAPYGNDGRWRWAFHDLDDTLGVGSGAIEYNSLAAATATDGPEWPNPAWSTLYLRKFLENPAFQQNFINRFADLMNTNFLSTRMMGFLTAYETQLEPEIQGHIDRWDTLLPGDYEWLIDWESDFLNQRPALQRDHIRAKFAIASNIDATLDVSDAAHGYIHLNTIDIKDGTPGITGNPYPWTGVYFSNIPVTLTAVANDGFAFSHWEGASTSTEATITIDAAASFSVTAIFEPTAIATSEPIYFWMMDSNIPNDTPLLSLNSTFELEGIDASIAYQSCLVGYPFDSTHPNWRTASMERRNRPTSINYIPEANNDVPYADGIMRGIQITEPLHNNGLENTMVFNISSVGYADIKFAFAAMNELTNATGIAVDYAINAGEPVWITTDLAATTLTLGAAYQLFEVDFASIAAADNNANLKIRLRFVGSGDMTVANGNRITFNNISVHGTQTTMGVKENPLAQVAVYPNPFSDMLYIKGIDNADYEIFSIDGKLVQQGKTSAQLNLGNLRNGMYLLRLSANGASQTKKIIKK</sequence>
<evidence type="ECO:0000313" key="4">
    <source>
        <dbReference type="EMBL" id="SCY85615.1"/>
    </source>
</evidence>
<dbReference type="NCBIfam" id="TIGR04183">
    <property type="entry name" value="Por_Secre_tail"/>
    <property type="match status" value="1"/>
</dbReference>
<keyword evidence="5" id="KW-1185">Reference proteome</keyword>
<dbReference type="InterPro" id="IPR044060">
    <property type="entry name" value="Bacterial_rp_domain"/>
</dbReference>
<evidence type="ECO:0000313" key="5">
    <source>
        <dbReference type="Proteomes" id="UP000199354"/>
    </source>
</evidence>
<evidence type="ECO:0000256" key="1">
    <source>
        <dbReference type="ARBA" id="ARBA00022729"/>
    </source>
</evidence>
<accession>A0A1G5JB97</accession>
<proteinExistence type="predicted"/>
<reference evidence="4 5" key="1">
    <citation type="submission" date="2016-10" db="EMBL/GenBank/DDBJ databases">
        <authorList>
            <person name="de Groot N.N."/>
        </authorList>
    </citation>
    <scope>NUCLEOTIDE SEQUENCE [LARGE SCALE GENOMIC DNA]</scope>
    <source>
        <strain evidence="4 5">CGMCC 1.7031</strain>
    </source>
</reference>
<dbReference type="Pfam" id="PF18998">
    <property type="entry name" value="Flg_new_2"/>
    <property type="match status" value="1"/>
</dbReference>
<feature type="domain" description="LTD" evidence="3">
    <location>
        <begin position="18"/>
        <end position="205"/>
    </location>
</feature>
<name>A0A1G5JB97_9FLAO</name>
<keyword evidence="1 2" id="KW-0732">Signal</keyword>
<dbReference type="RefSeq" id="WP_091144774.1">
    <property type="nucleotide sequence ID" value="NZ_FMVF01000013.1"/>
</dbReference>
<dbReference type="PROSITE" id="PS51841">
    <property type="entry name" value="LTD"/>
    <property type="match status" value="1"/>
</dbReference>
<dbReference type="Pfam" id="PF00932">
    <property type="entry name" value="LTD"/>
    <property type="match status" value="1"/>
</dbReference>
<dbReference type="Pfam" id="PF08757">
    <property type="entry name" value="CotH"/>
    <property type="match status" value="1"/>
</dbReference>
<dbReference type="OrthoDB" id="9806464at2"/>
<evidence type="ECO:0000259" key="3">
    <source>
        <dbReference type="PROSITE" id="PS51841"/>
    </source>
</evidence>
<dbReference type="InterPro" id="IPR026444">
    <property type="entry name" value="Secre_tail"/>
</dbReference>
<dbReference type="EMBL" id="FMVF01000013">
    <property type="protein sequence ID" value="SCY85615.1"/>
    <property type="molecule type" value="Genomic_DNA"/>
</dbReference>